<evidence type="ECO:0000256" key="8">
    <source>
        <dbReference type="ARBA" id="ARBA00023049"/>
    </source>
</evidence>
<evidence type="ECO:0000256" key="12">
    <source>
        <dbReference type="PIRSR" id="PIRSR621190-2"/>
    </source>
</evidence>
<feature type="binding site" evidence="12">
    <location>
        <position position="191"/>
    </location>
    <ligand>
        <name>Ca(2+)</name>
        <dbReference type="ChEBI" id="CHEBI:29108"/>
        <label>2</label>
    </ligand>
</feature>
<dbReference type="GO" id="GO:0008270">
    <property type="term" value="F:zinc ion binding"/>
    <property type="evidence" value="ECO:0007669"/>
    <property type="project" value="InterPro"/>
</dbReference>
<dbReference type="InterPro" id="IPR036375">
    <property type="entry name" value="Hemopexin-like_dom_sf"/>
</dbReference>
<protein>
    <recommendedName>
        <fullName evidence="14">Peptidase metallopeptidase domain-containing protein</fullName>
    </recommendedName>
</protein>
<dbReference type="Pfam" id="PF00045">
    <property type="entry name" value="Hemopexin"/>
    <property type="match status" value="2"/>
</dbReference>
<evidence type="ECO:0000256" key="5">
    <source>
        <dbReference type="ARBA" id="ARBA00022801"/>
    </source>
</evidence>
<dbReference type="SMART" id="SM00235">
    <property type="entry name" value="ZnMc"/>
    <property type="match status" value="1"/>
</dbReference>
<feature type="binding site" evidence="12">
    <location>
        <position position="233"/>
    </location>
    <ligand>
        <name>Ca(2+)</name>
        <dbReference type="ChEBI" id="CHEBI:29108"/>
        <label>1</label>
    </ligand>
</feature>
<dbReference type="SUPFAM" id="SSF47090">
    <property type="entry name" value="PGBD-like"/>
    <property type="match status" value="1"/>
</dbReference>
<feature type="binding site" evidence="12">
    <location>
        <position position="340"/>
    </location>
    <ligand>
        <name>Ca(2+)</name>
        <dbReference type="ChEBI" id="CHEBI:29108"/>
        <label>4</label>
    </ligand>
</feature>
<feature type="binding site" evidence="11">
    <location>
        <position position="251"/>
    </location>
    <ligand>
        <name>Zn(2+)</name>
        <dbReference type="ChEBI" id="CHEBI:29105"/>
        <label>2</label>
        <note>catalytic</note>
    </ligand>
</feature>
<dbReference type="InterPro" id="IPR036365">
    <property type="entry name" value="PGBD-like_sf"/>
</dbReference>
<comment type="similarity">
    <text evidence="1">Belongs to the peptidase M10A family.</text>
</comment>
<dbReference type="Pfam" id="PF00413">
    <property type="entry name" value="Peptidase_M10"/>
    <property type="match status" value="1"/>
</dbReference>
<dbReference type="GO" id="GO:0005615">
    <property type="term" value="C:extracellular space"/>
    <property type="evidence" value="ECO:0007669"/>
    <property type="project" value="TreeGrafter"/>
</dbReference>
<feature type="binding site" evidence="12">
    <location>
        <position position="210"/>
    </location>
    <ligand>
        <name>Ca(2+)</name>
        <dbReference type="ChEBI" id="CHEBI:29108"/>
        <label>3</label>
    </ligand>
</feature>
<feature type="binding site" evidence="12">
    <location>
        <position position="230"/>
    </location>
    <ligand>
        <name>Ca(2+)</name>
        <dbReference type="ChEBI" id="CHEBI:29108"/>
        <label>3</label>
    </ligand>
</feature>
<evidence type="ECO:0000256" key="7">
    <source>
        <dbReference type="ARBA" id="ARBA00022837"/>
    </source>
</evidence>
<feature type="binding site" evidence="12">
    <location>
        <position position="228"/>
    </location>
    <ligand>
        <name>Zn(2+)</name>
        <dbReference type="ChEBI" id="CHEBI:29105"/>
        <label>1</label>
    </ligand>
</feature>
<dbReference type="InterPro" id="IPR001818">
    <property type="entry name" value="Pept_M10_metallopeptidase"/>
</dbReference>
<dbReference type="InterPro" id="IPR018487">
    <property type="entry name" value="Hemopexin-like_repeat"/>
</dbReference>
<dbReference type="InterPro" id="IPR002477">
    <property type="entry name" value="Peptidoglycan-bd-like"/>
</dbReference>
<feature type="binding site" evidence="12">
    <location>
        <position position="387"/>
    </location>
    <ligand>
        <name>Ca(2+)</name>
        <dbReference type="ChEBI" id="CHEBI:29108"/>
        <label>5</label>
    </ligand>
</feature>
<accession>A0A8T3DC73</accession>
<reference evidence="15" key="1">
    <citation type="submission" date="2021-01" db="EMBL/GenBank/DDBJ databases">
        <authorList>
            <person name="Zahm M."/>
            <person name="Roques C."/>
            <person name="Cabau C."/>
            <person name="Klopp C."/>
            <person name="Donnadieu C."/>
            <person name="Jouanno E."/>
            <person name="Lampietro C."/>
            <person name="Louis A."/>
            <person name="Herpin A."/>
            <person name="Echchiki A."/>
            <person name="Berthelot C."/>
            <person name="Parey E."/>
            <person name="Roest-Crollius H."/>
            <person name="Braasch I."/>
            <person name="Postlethwait J."/>
            <person name="Bobe J."/>
            <person name="Montfort J."/>
            <person name="Bouchez O."/>
            <person name="Begum T."/>
            <person name="Mejri S."/>
            <person name="Adams A."/>
            <person name="Chen W.-J."/>
            <person name="Guiguen Y."/>
        </authorList>
    </citation>
    <scope>NUCLEOTIDE SEQUENCE</scope>
    <source>
        <tissue evidence="15">Blood</tissue>
    </source>
</reference>
<evidence type="ECO:0000313" key="16">
    <source>
        <dbReference type="Proteomes" id="UP000829720"/>
    </source>
</evidence>
<dbReference type="OrthoDB" id="406838at2759"/>
<evidence type="ECO:0000256" key="2">
    <source>
        <dbReference type="ARBA" id="ARBA00022670"/>
    </source>
</evidence>
<dbReference type="EMBL" id="JAERUA010000011">
    <property type="protein sequence ID" value="KAI1893712.1"/>
    <property type="molecule type" value="Genomic_DNA"/>
</dbReference>
<evidence type="ECO:0000259" key="14">
    <source>
        <dbReference type="SMART" id="SM00235"/>
    </source>
</evidence>
<keyword evidence="8" id="KW-0482">Metalloprotease</keyword>
<dbReference type="InterPro" id="IPR021190">
    <property type="entry name" value="Pept_M10A"/>
</dbReference>
<keyword evidence="16" id="KW-1185">Reference proteome</keyword>
<keyword evidence="3 11" id="KW-0479">Metal-binding</keyword>
<feature type="binding site" evidence="12">
    <location>
        <position position="218"/>
    </location>
    <ligand>
        <name>Zn(2+)</name>
        <dbReference type="ChEBI" id="CHEBI:29105"/>
        <label>1</label>
    </ligand>
</feature>
<feature type="binding site" description="in inhibited form" evidence="12">
    <location>
        <position position="100"/>
    </location>
    <ligand>
        <name>Zn(2+)</name>
        <dbReference type="ChEBI" id="CHEBI:29105"/>
        <label>2</label>
        <note>catalytic</note>
    </ligand>
</feature>
<evidence type="ECO:0000256" key="13">
    <source>
        <dbReference type="PROSITE-ProRule" id="PRU01011"/>
    </source>
</evidence>
<evidence type="ECO:0000256" key="9">
    <source>
        <dbReference type="ARBA" id="ARBA00023145"/>
    </source>
</evidence>
<dbReference type="CDD" id="cd00094">
    <property type="entry name" value="HX"/>
    <property type="match status" value="1"/>
</dbReference>
<feature type="binding site" evidence="11">
    <location>
        <position position="261"/>
    </location>
    <ligand>
        <name>Zn(2+)</name>
        <dbReference type="ChEBI" id="CHEBI:29105"/>
        <label>2</label>
        <note>catalytic</note>
    </ligand>
</feature>
<evidence type="ECO:0000313" key="15">
    <source>
        <dbReference type="EMBL" id="KAI1893712.1"/>
    </source>
</evidence>
<dbReference type="InterPro" id="IPR033739">
    <property type="entry name" value="M10A_MMP"/>
</dbReference>
<dbReference type="Pfam" id="PF01471">
    <property type="entry name" value="PG_binding_1"/>
    <property type="match status" value="1"/>
</dbReference>
<feature type="repeat" description="Hemopexin" evidence="13">
    <location>
        <begin position="474"/>
        <end position="521"/>
    </location>
</feature>
<keyword evidence="9" id="KW-0865">Zymogen</keyword>
<dbReference type="PANTHER" id="PTHR10201">
    <property type="entry name" value="MATRIX METALLOPROTEINASE"/>
    <property type="match status" value="1"/>
</dbReference>
<dbReference type="GO" id="GO:0030198">
    <property type="term" value="P:extracellular matrix organization"/>
    <property type="evidence" value="ECO:0007669"/>
    <property type="project" value="TreeGrafter"/>
</dbReference>
<dbReference type="GO" id="GO:0030574">
    <property type="term" value="P:collagen catabolic process"/>
    <property type="evidence" value="ECO:0007669"/>
    <property type="project" value="TreeGrafter"/>
</dbReference>
<dbReference type="PRINTS" id="PR00138">
    <property type="entry name" value="MATRIXIN"/>
</dbReference>
<feature type="binding site" evidence="12">
    <location>
        <position position="211"/>
    </location>
    <ligand>
        <name>Ca(2+)</name>
        <dbReference type="ChEBI" id="CHEBI:29108"/>
        <label>3</label>
    </ligand>
</feature>
<feature type="binding site" evidence="12">
    <location>
        <position position="201"/>
    </location>
    <ligand>
        <name>Zn(2+)</name>
        <dbReference type="ChEBI" id="CHEBI:29105"/>
        <label>1</label>
    </ligand>
</feature>
<evidence type="ECO:0000256" key="4">
    <source>
        <dbReference type="ARBA" id="ARBA00022737"/>
    </source>
</evidence>
<feature type="binding site" evidence="11">
    <location>
        <position position="255"/>
    </location>
    <ligand>
        <name>Zn(2+)</name>
        <dbReference type="ChEBI" id="CHEBI:29105"/>
        <label>2</label>
        <note>catalytic</note>
    </ligand>
</feature>
<feature type="binding site" evidence="12">
    <location>
        <position position="203"/>
    </location>
    <ligand>
        <name>Zn(2+)</name>
        <dbReference type="ChEBI" id="CHEBI:29105"/>
        <label>1</label>
    </ligand>
</feature>
<dbReference type="Gene3D" id="2.110.10.10">
    <property type="entry name" value="Hemopexin-like domain"/>
    <property type="match status" value="1"/>
</dbReference>
<keyword evidence="7 12" id="KW-0106">Calcium</keyword>
<dbReference type="PIRSF" id="PIRSF001191">
    <property type="entry name" value="Peptidase_M10A_matrix"/>
    <property type="match status" value="1"/>
</dbReference>
<keyword evidence="2" id="KW-0645">Protease</keyword>
<evidence type="ECO:0000256" key="3">
    <source>
        <dbReference type="ARBA" id="ARBA00022723"/>
    </source>
</evidence>
<dbReference type="PANTHER" id="PTHR10201:SF298">
    <property type="entry name" value="MATRIX METALLOPROTEINASE-28"/>
    <property type="match status" value="1"/>
</dbReference>
<comment type="cofactor">
    <cofactor evidence="12">
        <name>Ca(2+)</name>
        <dbReference type="ChEBI" id="CHEBI:29108"/>
    </cofactor>
    <text evidence="12">Can bind about 5 Ca(2+) ions per subunit.</text>
</comment>
<dbReference type="InterPro" id="IPR000585">
    <property type="entry name" value="Hemopexin-like_dom"/>
</dbReference>
<feature type="binding site" evidence="12">
    <location>
        <position position="233"/>
    </location>
    <ligand>
        <name>Ca(2+)</name>
        <dbReference type="ChEBI" id="CHEBI:29108"/>
        <label>3</label>
    </ligand>
</feature>
<name>A0A8T3DC73_9TELE</name>
<dbReference type="GO" id="GO:0031012">
    <property type="term" value="C:extracellular matrix"/>
    <property type="evidence" value="ECO:0007669"/>
    <property type="project" value="InterPro"/>
</dbReference>
<feature type="binding site" evidence="12">
    <location>
        <position position="269"/>
    </location>
    <ligand>
        <name>Zn(2+)</name>
        <dbReference type="ChEBI" id="CHEBI:29105"/>
        <label>2</label>
        <note>catalytic</note>
    </ligand>
</feature>
<dbReference type="AlphaFoldDB" id="A0A8T3DC73"/>
<gene>
    <name evidence="15" type="ORF">AGOR_G00126510</name>
</gene>
<feature type="repeat" description="Hemopexin" evidence="13">
    <location>
        <begin position="381"/>
        <end position="427"/>
    </location>
</feature>
<dbReference type="InterPro" id="IPR024079">
    <property type="entry name" value="MetalloPept_cat_dom_sf"/>
</dbReference>
<organism evidence="15 16">
    <name type="scientific">Albula goreensis</name>
    <dbReference type="NCBI Taxonomy" id="1534307"/>
    <lineage>
        <taxon>Eukaryota</taxon>
        <taxon>Metazoa</taxon>
        <taxon>Chordata</taxon>
        <taxon>Craniata</taxon>
        <taxon>Vertebrata</taxon>
        <taxon>Euteleostomi</taxon>
        <taxon>Actinopterygii</taxon>
        <taxon>Neopterygii</taxon>
        <taxon>Teleostei</taxon>
        <taxon>Albuliformes</taxon>
        <taxon>Albulidae</taxon>
        <taxon>Albula</taxon>
    </lineage>
</organism>
<dbReference type="CDD" id="cd04278">
    <property type="entry name" value="ZnMc_MMP"/>
    <property type="match status" value="1"/>
</dbReference>
<dbReference type="FunFam" id="3.40.390.10:FF:000021">
    <property type="entry name" value="Matrix metallopeptidase 28"/>
    <property type="match status" value="1"/>
</dbReference>
<dbReference type="SMART" id="SM00120">
    <property type="entry name" value="HX"/>
    <property type="match status" value="4"/>
</dbReference>
<dbReference type="GO" id="GO:0004222">
    <property type="term" value="F:metalloendopeptidase activity"/>
    <property type="evidence" value="ECO:0007669"/>
    <property type="project" value="InterPro"/>
</dbReference>
<comment type="cofactor">
    <cofactor evidence="12">
        <name>Zn(2+)</name>
        <dbReference type="ChEBI" id="CHEBI:29105"/>
    </cofactor>
    <text evidence="12">Binds 2 Zn(2+) ions per subunit.</text>
</comment>
<feature type="active site" evidence="10">
    <location>
        <position position="252"/>
    </location>
</feature>
<dbReference type="SUPFAM" id="SSF55486">
    <property type="entry name" value="Metalloproteases ('zincins'), catalytic domain"/>
    <property type="match status" value="1"/>
</dbReference>
<dbReference type="Proteomes" id="UP000829720">
    <property type="component" value="Unassembled WGS sequence"/>
</dbReference>
<evidence type="ECO:0000256" key="1">
    <source>
        <dbReference type="ARBA" id="ARBA00010370"/>
    </source>
</evidence>
<feature type="binding site" evidence="12">
    <location>
        <position position="432"/>
    </location>
    <ligand>
        <name>Ca(2+)</name>
        <dbReference type="ChEBI" id="CHEBI:29108"/>
        <label>5</label>
    </ligand>
</feature>
<feature type="domain" description="Peptidase metallopeptidase" evidence="14">
    <location>
        <begin position="138"/>
        <end position="296"/>
    </location>
</feature>
<feature type="binding site" evidence="12">
    <location>
        <position position="342"/>
    </location>
    <ligand>
        <name>Ca(2+)</name>
        <dbReference type="ChEBI" id="CHEBI:29108"/>
        <label>5</label>
    </ligand>
</feature>
<evidence type="ECO:0000256" key="6">
    <source>
        <dbReference type="ARBA" id="ARBA00022833"/>
    </source>
</evidence>
<sequence length="531" mass="60287">MRVPLSVVIQGELRGLALHLLFSVVVIKVTIGSPISRILDLETVTAEHFLEKYGYLHQEKHKHSWAEITSAVREFQWLSHLPITGRLDSTTLQKMAAPRCGVGDMHDQQTWAQRVNAILTGNMTRGYQHQRSKRYTQPGEKWSKRHLTYRIMNWPQHLSQGSVRLAVHLAFQLWSNVSALSFQEATQGPTDIRLAFFTGEHNDGIGNAFDGPGGALAHAFFPRRGEAHFDKAERWTLNSHKGHNLLMVMAHEIGHTLGLEHSPVRHSLMSPYYRRLGKAQVLSWDDVTTIQQLYGRPPSGQSVQLPGQLFSSVLQDWELVQGVTEEPSAGQPMYCKSFFDAITMVQNNTVLVIHGGLFWTVSPEGKVSAPNRLHHHWPGLPLAIEAAAFSPVDSKFYFFKGRRMWRYSGRGLDPGFPKQTSKMGLPRHPDCAFYYTPLGHMILLKGLRYFVLNLGSLQLEPYYPRGLADWGGVPRGTHGALTWPDGHVYFFRDQRFWRFNPVKVRVTKVGQWAKELGWTGCQRTLESNDIL</sequence>
<evidence type="ECO:0000256" key="11">
    <source>
        <dbReference type="PIRSR" id="PIRSR001191-2"/>
    </source>
</evidence>
<dbReference type="SUPFAM" id="SSF50923">
    <property type="entry name" value="Hemopexin-like domain"/>
    <property type="match status" value="1"/>
</dbReference>
<proteinExistence type="inferred from homology"/>
<dbReference type="Gene3D" id="3.40.390.10">
    <property type="entry name" value="Collagenase (Catalytic Domain)"/>
    <property type="match status" value="1"/>
</dbReference>
<evidence type="ECO:0000256" key="10">
    <source>
        <dbReference type="PIRSR" id="PIRSR001191-1"/>
    </source>
</evidence>
<dbReference type="InterPro" id="IPR006026">
    <property type="entry name" value="Peptidase_Metallo"/>
</dbReference>
<keyword evidence="4" id="KW-0677">Repeat</keyword>
<dbReference type="PROSITE" id="PS51642">
    <property type="entry name" value="HEMOPEXIN_2"/>
    <property type="match status" value="2"/>
</dbReference>
<dbReference type="GO" id="GO:0006508">
    <property type="term" value="P:proteolysis"/>
    <property type="evidence" value="ECO:0007669"/>
    <property type="project" value="UniProtKB-KW"/>
</dbReference>
<keyword evidence="6 11" id="KW-0862">Zinc</keyword>
<comment type="caution">
    <text evidence="15">The sequence shown here is derived from an EMBL/GenBank/DDBJ whole genome shotgun (WGS) entry which is preliminary data.</text>
</comment>
<keyword evidence="5" id="KW-0378">Hydrolase</keyword>